<gene>
    <name evidence="2" type="ORF">HMPREF2086_01925</name>
</gene>
<dbReference type="PATRIC" id="fig|1357400.3.peg.2610"/>
<evidence type="ECO:0000313" key="2">
    <source>
        <dbReference type="EMBL" id="ETD22198.1"/>
    </source>
</evidence>
<name>V8C483_9HELI</name>
<dbReference type="AlphaFoldDB" id="V8C483"/>
<protein>
    <recommendedName>
        <fullName evidence="1">PIN domain-containing protein</fullName>
    </recommendedName>
</protein>
<reference evidence="2 3" key="1">
    <citation type="journal article" date="2014" name="Genome Announc.">
        <title>Draft genome sequences of six enterohepatic helicobacter species isolated from humans and one from rhesus macaques.</title>
        <authorList>
            <person name="Shen Z."/>
            <person name="Sheh A."/>
            <person name="Young S.K."/>
            <person name="Abouelliel A."/>
            <person name="Ward D.V."/>
            <person name="Earl A.M."/>
            <person name="Fox J.G."/>
        </authorList>
    </citation>
    <scope>NUCLEOTIDE SEQUENCE [LARGE SCALE GENOMIC DNA]</scope>
    <source>
        <strain evidence="2 3">MIT 99-5501</strain>
    </source>
</reference>
<organism evidence="2 3">
    <name type="scientific">Helicobacter macacae MIT 99-5501</name>
    <dbReference type="NCBI Taxonomy" id="1357400"/>
    <lineage>
        <taxon>Bacteria</taxon>
        <taxon>Pseudomonadati</taxon>
        <taxon>Campylobacterota</taxon>
        <taxon>Epsilonproteobacteria</taxon>
        <taxon>Campylobacterales</taxon>
        <taxon>Helicobacteraceae</taxon>
        <taxon>Helicobacter</taxon>
    </lineage>
</organism>
<keyword evidence="3" id="KW-1185">Reference proteome</keyword>
<evidence type="ECO:0000313" key="3">
    <source>
        <dbReference type="Proteomes" id="UP000018731"/>
    </source>
</evidence>
<dbReference type="RefSeq" id="WP_023928762.1">
    <property type="nucleotide sequence ID" value="NZ_KI669456.1"/>
</dbReference>
<dbReference type="Pfam" id="PF13638">
    <property type="entry name" value="PIN_4"/>
    <property type="match status" value="1"/>
</dbReference>
<sequence>MSTFYKRFIIATPYLELETSYSYSKQERLMNDIEFFVLSMIMHYKEKRGDYSLEEMIESIPRDFSFHLPKSLLYSMIQENLTTRDIISSTDSSEQKSIMQSPLKDIRISKEMRDFYDRGYILGDREKESKTIYYDCFADDVFSMRKSDKASSPNELKKDFIPKIDELKDFIANGLEKHFNLKVEGIEKERLSKDTTLDIRIDMSERVIEFASPSKKFADYLNGLSDTSVIQKLLDEVFISTQAGGKNFADLHQTQSSPQNNATYSFEYQISDNLCIGRANAIEAIRQNHNNKDALFILLENDLGKSTQKADGQEEYNEIVIPNDFELECGQWIDKDSLYTLYNAKLKMSKQRTKTLQIPIIEAKNDSSKITSVKKQVISYLQNEYKKYRDFSEIIDSLKCYIALHGLGAKPNPKPLSIALQTHDNREHDKEQVELHDIQTEINKLQKSPIMRFITRYFEQNIPANKNLKMFLFGKCLEGREYIDRLHAIATHKSQGRSEEAKQLFEKYCQNPPLTKGTLSDTLLATLKDDSLETIYEWIKPVFIKNMPKQNLADIRRASQYKLLDKSTQDIALSNRTLSQELFREFDKLATNQSIDNTNEFASFTSHNAYKIIDLHTQLASAIHPSDKLKLLQGLSEVHDKLQKECDINHTKEILENLREFSAGIFEHIDYFKKYNAKTIAIWDTSALIDFSKSLESKMRDLYNIVPKSVLKELDGLKNGDDERAQKVREVNRFLAKSSFDKYDDFDYDGVGTDDSLIEIAKDFLSDPLRESLVKKVWIRSSDNNLCARANGTMANVANGGQLEKLYAGINDSQVNQSQKKRKKK</sequence>
<accession>V8C483</accession>
<comment type="caution">
    <text evidence="2">The sequence shown here is derived from an EMBL/GenBank/DDBJ whole genome shotgun (WGS) entry which is preliminary data.</text>
</comment>
<dbReference type="STRING" id="1357400.HMPREF2086_01925"/>
<feature type="domain" description="PIN" evidence="1">
    <location>
        <begin position="682"/>
        <end position="790"/>
    </location>
</feature>
<dbReference type="HOGENOM" id="CLU_343155_0_0_7"/>
<proteinExistence type="predicted"/>
<dbReference type="EMBL" id="AZJI01000010">
    <property type="protein sequence ID" value="ETD22198.1"/>
    <property type="molecule type" value="Genomic_DNA"/>
</dbReference>
<dbReference type="Proteomes" id="UP000018731">
    <property type="component" value="Unassembled WGS sequence"/>
</dbReference>
<dbReference type="Gene3D" id="3.40.50.1010">
    <property type="entry name" value="5'-nuclease"/>
    <property type="match status" value="1"/>
</dbReference>
<dbReference type="InterPro" id="IPR002716">
    <property type="entry name" value="PIN_dom"/>
</dbReference>
<evidence type="ECO:0000259" key="1">
    <source>
        <dbReference type="Pfam" id="PF13638"/>
    </source>
</evidence>